<evidence type="ECO:0000256" key="1">
    <source>
        <dbReference type="SAM" id="Phobius"/>
    </source>
</evidence>
<feature type="transmembrane region" description="Helical" evidence="1">
    <location>
        <begin position="167"/>
        <end position="187"/>
    </location>
</feature>
<feature type="transmembrane region" description="Helical" evidence="1">
    <location>
        <begin position="104"/>
        <end position="126"/>
    </location>
</feature>
<organism evidence="2 3">
    <name type="scientific">Kitasatospora terrestris</name>
    <dbReference type="NCBI Taxonomy" id="258051"/>
    <lineage>
        <taxon>Bacteria</taxon>
        <taxon>Bacillati</taxon>
        <taxon>Actinomycetota</taxon>
        <taxon>Actinomycetes</taxon>
        <taxon>Kitasatosporales</taxon>
        <taxon>Streptomycetaceae</taxon>
        <taxon>Kitasatospora</taxon>
    </lineage>
</organism>
<evidence type="ECO:0000313" key="2">
    <source>
        <dbReference type="EMBL" id="GAA4878306.1"/>
    </source>
</evidence>
<accession>A0ABP9EI59</accession>
<proteinExistence type="predicted"/>
<keyword evidence="1" id="KW-1133">Transmembrane helix</keyword>
<feature type="transmembrane region" description="Helical" evidence="1">
    <location>
        <begin position="80"/>
        <end position="98"/>
    </location>
</feature>
<keyword evidence="3" id="KW-1185">Reference proteome</keyword>
<keyword evidence="1" id="KW-0472">Membrane</keyword>
<protein>
    <recommendedName>
        <fullName evidence="4">DUF3159 domain-containing protein</fullName>
    </recommendedName>
</protein>
<gene>
    <name evidence="2" type="ORF">GCM10023235_68010</name>
</gene>
<reference evidence="3" key="1">
    <citation type="journal article" date="2019" name="Int. J. Syst. Evol. Microbiol.">
        <title>The Global Catalogue of Microorganisms (GCM) 10K type strain sequencing project: providing services to taxonomists for standard genome sequencing and annotation.</title>
        <authorList>
            <consortium name="The Broad Institute Genomics Platform"/>
            <consortium name="The Broad Institute Genome Sequencing Center for Infectious Disease"/>
            <person name="Wu L."/>
            <person name="Ma J."/>
        </authorList>
    </citation>
    <scope>NUCLEOTIDE SEQUENCE [LARGE SCALE GENOMIC DNA]</scope>
    <source>
        <strain evidence="3">JCM 13006</strain>
    </source>
</reference>
<dbReference type="EMBL" id="BAABIS010000001">
    <property type="protein sequence ID" value="GAA4878306.1"/>
    <property type="molecule type" value="Genomic_DNA"/>
</dbReference>
<dbReference type="RefSeq" id="WP_345700739.1">
    <property type="nucleotide sequence ID" value="NZ_BAABIS010000001.1"/>
</dbReference>
<feature type="transmembrane region" description="Helical" evidence="1">
    <location>
        <begin position="193"/>
        <end position="212"/>
    </location>
</feature>
<name>A0ABP9EI59_9ACTN</name>
<sequence length="231" mass="25006">MSETTSETVAQSVPEPSSKGLKLLLDWGPTLLLNILAPILTYNALTGSGHSEPTALLISSAWPVVDLGLYFALHRRLDEFGIFTLVTMVLGAASALAYNTTELIFLKDSALTALIGLGFLATLFTARPAMFYFGRKFASGGTPEGVARWNGLWQYEGFRRGQRRLTVIWGVAFLVESVVKAALTFVLSTATMLTVSSIMPWAFLGGLIYYTIGYGRRARARMQAALPDAGA</sequence>
<comment type="caution">
    <text evidence="2">The sequence shown here is derived from an EMBL/GenBank/DDBJ whole genome shotgun (WGS) entry which is preliminary data.</text>
</comment>
<keyword evidence="1" id="KW-0812">Transmembrane</keyword>
<dbReference type="Proteomes" id="UP001501752">
    <property type="component" value="Unassembled WGS sequence"/>
</dbReference>
<evidence type="ECO:0000313" key="3">
    <source>
        <dbReference type="Proteomes" id="UP001501752"/>
    </source>
</evidence>
<evidence type="ECO:0008006" key="4">
    <source>
        <dbReference type="Google" id="ProtNLM"/>
    </source>
</evidence>
<dbReference type="NCBIfam" id="NF041646">
    <property type="entry name" value="VC0807_fam"/>
    <property type="match status" value="1"/>
</dbReference>